<keyword evidence="1 2" id="KW-0413">Isomerase</keyword>
<feature type="domain" description="Pseudouridine synthase I TruA alpha/beta" evidence="3">
    <location>
        <begin position="6"/>
        <end position="66"/>
    </location>
</feature>
<evidence type="ECO:0000259" key="3">
    <source>
        <dbReference type="Pfam" id="PF01416"/>
    </source>
</evidence>
<name>A0ABQ5JW25_9EUKA</name>
<evidence type="ECO:0000256" key="2">
    <source>
        <dbReference type="RuleBase" id="RU003792"/>
    </source>
</evidence>
<dbReference type="InterPro" id="IPR020094">
    <property type="entry name" value="TruA/RsuA/RluB/E/F_N"/>
</dbReference>
<protein>
    <recommendedName>
        <fullName evidence="2">tRNA pseudouridine synthase</fullName>
        <ecNumber evidence="2">5.4.99.12</ecNumber>
    </recommendedName>
</protein>
<feature type="non-terminal residue" evidence="4">
    <location>
        <position position="109"/>
    </location>
</feature>
<dbReference type="Proteomes" id="UP001057375">
    <property type="component" value="Unassembled WGS sequence"/>
</dbReference>
<evidence type="ECO:0000313" key="4">
    <source>
        <dbReference type="EMBL" id="GKT19585.1"/>
    </source>
</evidence>
<comment type="caution">
    <text evidence="4">The sequence shown here is derived from an EMBL/GenBank/DDBJ whole genome shotgun (WGS) entry which is preliminary data.</text>
</comment>
<keyword evidence="5" id="KW-1185">Reference proteome</keyword>
<dbReference type="InterPro" id="IPR020103">
    <property type="entry name" value="PsdUridine_synth_cat_dom_sf"/>
</dbReference>
<dbReference type="InterPro" id="IPR001406">
    <property type="entry name" value="PsdUridine_synth_TruA"/>
</dbReference>
<gene>
    <name evidence="4" type="ORF">ADUPG1_004330</name>
</gene>
<dbReference type="Gene3D" id="3.30.70.580">
    <property type="entry name" value="Pseudouridine synthase I, catalytic domain, N-terminal subdomain"/>
    <property type="match status" value="1"/>
</dbReference>
<dbReference type="EMBL" id="BQXS01006373">
    <property type="protein sequence ID" value="GKT19585.1"/>
    <property type="molecule type" value="Genomic_DNA"/>
</dbReference>
<dbReference type="SUPFAM" id="SSF55120">
    <property type="entry name" value="Pseudouridine synthase"/>
    <property type="match status" value="1"/>
</dbReference>
<dbReference type="PANTHER" id="PTHR11142:SF0">
    <property type="entry name" value="TRNA PSEUDOURIDINE SYNTHASE-LIKE 1"/>
    <property type="match status" value="1"/>
</dbReference>
<keyword evidence="2" id="KW-0819">tRNA processing</keyword>
<dbReference type="PANTHER" id="PTHR11142">
    <property type="entry name" value="PSEUDOURIDYLATE SYNTHASE"/>
    <property type="match status" value="1"/>
</dbReference>
<comment type="similarity">
    <text evidence="2">Belongs to the tRNA pseudouridine synthase TruA family.</text>
</comment>
<accession>A0ABQ5JW25</accession>
<evidence type="ECO:0000313" key="5">
    <source>
        <dbReference type="Proteomes" id="UP001057375"/>
    </source>
</evidence>
<organism evidence="4 5">
    <name type="scientific">Aduncisulcus paluster</name>
    <dbReference type="NCBI Taxonomy" id="2918883"/>
    <lineage>
        <taxon>Eukaryota</taxon>
        <taxon>Metamonada</taxon>
        <taxon>Carpediemonas-like organisms</taxon>
        <taxon>Aduncisulcus</taxon>
    </lineage>
</organism>
<dbReference type="Pfam" id="PF01416">
    <property type="entry name" value="PseudoU_synth_1"/>
    <property type="match status" value="1"/>
</dbReference>
<dbReference type="EC" id="5.4.99.12" evidence="2"/>
<evidence type="ECO:0000256" key="1">
    <source>
        <dbReference type="ARBA" id="ARBA00023235"/>
    </source>
</evidence>
<dbReference type="InterPro" id="IPR020097">
    <property type="entry name" value="PsdUridine_synth_TruA_a/b_dom"/>
</dbReference>
<sequence length="109" mass="12218">MAGHEILIDGSGRTDGGVHAYGQVATFNWTGKIPVEKLMYVLNHRLPKDIYIKSLEPVSDDFHARFSAIGKCYTYKLYKSDTPSPLKRRHAYRVPQNIDTGAMAKAASY</sequence>
<comment type="catalytic activity">
    <reaction evidence="2">
        <text>uridine(38/39/40) in tRNA = pseudouridine(38/39/40) in tRNA</text>
        <dbReference type="Rhea" id="RHEA:22376"/>
        <dbReference type="Rhea" id="RHEA-COMP:10085"/>
        <dbReference type="Rhea" id="RHEA-COMP:10087"/>
        <dbReference type="ChEBI" id="CHEBI:65314"/>
        <dbReference type="ChEBI" id="CHEBI:65315"/>
        <dbReference type="EC" id="5.4.99.12"/>
    </reaction>
</comment>
<proteinExistence type="inferred from homology"/>
<reference evidence="4" key="1">
    <citation type="submission" date="2022-03" db="EMBL/GenBank/DDBJ databases">
        <title>Draft genome sequence of Aduncisulcus paluster, a free-living microaerophilic Fornicata.</title>
        <authorList>
            <person name="Yuyama I."/>
            <person name="Kume K."/>
            <person name="Tamura T."/>
            <person name="Inagaki Y."/>
            <person name="Hashimoto T."/>
        </authorList>
    </citation>
    <scope>NUCLEOTIDE SEQUENCE</scope>
    <source>
        <strain evidence="4">NY0171</strain>
    </source>
</reference>